<sequence length="209" mass="22570">MRALVIAHGEPPSAGLLQELAAAADLVVAADGGALVALDAGITPDAVVGDLDTMDQFPEAPVPRERFVRDPDPMTTDLEKAVRFALKRGAERVDVAAAGGGRADHALANLSVLVVFRDHEVVLHDDLFEVWLVRGRTEVRGEPGTVVSLIAPGGCRGVTTRGLRWELEDADLPFSPRGVHNELVGERAEVEVREGVLLVFRGRWVERHR</sequence>
<dbReference type="InterPro" id="IPR007371">
    <property type="entry name" value="TPK_catalytic"/>
</dbReference>
<evidence type="ECO:0000259" key="6">
    <source>
        <dbReference type="SMART" id="SM00983"/>
    </source>
</evidence>
<dbReference type="Pfam" id="PF04265">
    <property type="entry name" value="TPK_B1_binding"/>
    <property type="match status" value="1"/>
</dbReference>
<dbReference type="EC" id="2.7.6.2" evidence="5"/>
<dbReference type="AlphaFoldDB" id="A0A2A9HD17"/>
<dbReference type="GO" id="GO:0004788">
    <property type="term" value="F:thiamine diphosphokinase activity"/>
    <property type="evidence" value="ECO:0007669"/>
    <property type="project" value="UniProtKB-UniRule"/>
</dbReference>
<organism evidence="7 8">
    <name type="scientific">Tepidiforma thermophila (strain KCTC 52669 / CGMCC 1.13589 / G233)</name>
    <dbReference type="NCBI Taxonomy" id="2761530"/>
    <lineage>
        <taxon>Bacteria</taxon>
        <taxon>Bacillati</taxon>
        <taxon>Chloroflexota</taxon>
        <taxon>Tepidiformia</taxon>
        <taxon>Tepidiformales</taxon>
        <taxon>Tepidiformaceae</taxon>
        <taxon>Tepidiforma</taxon>
    </lineage>
</organism>
<dbReference type="InterPro" id="IPR036759">
    <property type="entry name" value="TPK_catalytic_sf"/>
</dbReference>
<dbReference type="NCBIfam" id="TIGR01378">
    <property type="entry name" value="thi_PPkinase"/>
    <property type="match status" value="1"/>
</dbReference>
<name>A0A2A9HD17_TEPT2</name>
<dbReference type="SMART" id="SM00983">
    <property type="entry name" value="TPK_B1_binding"/>
    <property type="match status" value="1"/>
</dbReference>
<dbReference type="CDD" id="cd07995">
    <property type="entry name" value="TPK"/>
    <property type="match status" value="1"/>
</dbReference>
<dbReference type="GO" id="GO:0005524">
    <property type="term" value="F:ATP binding"/>
    <property type="evidence" value="ECO:0007669"/>
    <property type="project" value="UniProtKB-KW"/>
</dbReference>
<dbReference type="InterPro" id="IPR006282">
    <property type="entry name" value="Thi_PPkinase"/>
</dbReference>
<comment type="caution">
    <text evidence="7">The sequence shown here is derived from an EMBL/GenBank/DDBJ whole genome shotgun (WGS) entry which is preliminary data.</text>
</comment>
<dbReference type="RefSeq" id="WP_098503297.1">
    <property type="nucleotide sequence ID" value="NZ_PDJQ01000001.1"/>
</dbReference>
<dbReference type="GO" id="GO:0006772">
    <property type="term" value="P:thiamine metabolic process"/>
    <property type="evidence" value="ECO:0007669"/>
    <property type="project" value="UniProtKB-UniRule"/>
</dbReference>
<keyword evidence="4" id="KW-0067">ATP-binding</keyword>
<dbReference type="Proteomes" id="UP000223071">
    <property type="component" value="Unassembled WGS sequence"/>
</dbReference>
<dbReference type="GO" id="GO:0030975">
    <property type="term" value="F:thiamine binding"/>
    <property type="evidence" value="ECO:0007669"/>
    <property type="project" value="InterPro"/>
</dbReference>
<dbReference type="SUPFAM" id="SSF63862">
    <property type="entry name" value="Thiamin pyrophosphokinase, substrate-binding domain"/>
    <property type="match status" value="1"/>
</dbReference>
<dbReference type="EMBL" id="PDJQ01000001">
    <property type="protein sequence ID" value="PFG73864.1"/>
    <property type="molecule type" value="Genomic_DNA"/>
</dbReference>
<dbReference type="GO" id="GO:0009229">
    <property type="term" value="P:thiamine diphosphate biosynthetic process"/>
    <property type="evidence" value="ECO:0007669"/>
    <property type="project" value="InterPro"/>
</dbReference>
<dbReference type="InterPro" id="IPR036371">
    <property type="entry name" value="TPK_B1-bd_sf"/>
</dbReference>
<feature type="domain" description="Thiamin pyrophosphokinase thiamin-binding" evidence="6">
    <location>
        <begin position="135"/>
        <end position="198"/>
    </location>
</feature>
<keyword evidence="2" id="KW-0547">Nucleotide-binding</keyword>
<gene>
    <name evidence="7" type="ORF">A9A59_1070</name>
</gene>
<evidence type="ECO:0000256" key="3">
    <source>
        <dbReference type="ARBA" id="ARBA00022777"/>
    </source>
</evidence>
<accession>A0A2A9HD17</accession>
<evidence type="ECO:0000256" key="1">
    <source>
        <dbReference type="ARBA" id="ARBA00022679"/>
    </source>
</evidence>
<keyword evidence="1" id="KW-0808">Transferase</keyword>
<reference evidence="7 8" key="1">
    <citation type="submission" date="2017-09" db="EMBL/GenBank/DDBJ databases">
        <title>Sequencing the genomes of two abundant thermophiles in Great Basin hot springs: Thermocrinis jamiesonii and novel Chloroflexi Thermoflexus hugenholtzii.</title>
        <authorList>
            <person name="Hedlund B."/>
        </authorList>
    </citation>
    <scope>NUCLEOTIDE SEQUENCE [LARGE SCALE GENOMIC DNA]</scope>
    <source>
        <strain evidence="7 8">G233</strain>
    </source>
</reference>
<evidence type="ECO:0000256" key="4">
    <source>
        <dbReference type="ARBA" id="ARBA00022840"/>
    </source>
</evidence>
<proteinExistence type="predicted"/>
<dbReference type="GO" id="GO:0016301">
    <property type="term" value="F:kinase activity"/>
    <property type="evidence" value="ECO:0007669"/>
    <property type="project" value="UniProtKB-KW"/>
</dbReference>
<dbReference type="SUPFAM" id="SSF63999">
    <property type="entry name" value="Thiamin pyrophosphokinase, catalytic domain"/>
    <property type="match status" value="1"/>
</dbReference>
<dbReference type="PANTHER" id="PTHR41299">
    <property type="entry name" value="THIAMINE PYROPHOSPHOKINASE"/>
    <property type="match status" value="1"/>
</dbReference>
<dbReference type="InterPro" id="IPR007373">
    <property type="entry name" value="Thiamin_PyroPKinase_B1-bd"/>
</dbReference>
<evidence type="ECO:0000256" key="5">
    <source>
        <dbReference type="NCBIfam" id="TIGR01378"/>
    </source>
</evidence>
<evidence type="ECO:0000313" key="7">
    <source>
        <dbReference type="EMBL" id="PFG73864.1"/>
    </source>
</evidence>
<keyword evidence="8" id="KW-1185">Reference proteome</keyword>
<dbReference type="PANTHER" id="PTHR41299:SF1">
    <property type="entry name" value="THIAMINE PYROPHOSPHOKINASE"/>
    <property type="match status" value="1"/>
</dbReference>
<evidence type="ECO:0000313" key="8">
    <source>
        <dbReference type="Proteomes" id="UP000223071"/>
    </source>
</evidence>
<protein>
    <recommendedName>
        <fullName evidence="5">Thiamine diphosphokinase</fullName>
        <ecNumber evidence="5">2.7.6.2</ecNumber>
    </recommendedName>
</protein>
<dbReference type="InterPro" id="IPR053149">
    <property type="entry name" value="TPK"/>
</dbReference>
<keyword evidence="3 7" id="KW-0418">Kinase</keyword>
<dbReference type="Pfam" id="PF04263">
    <property type="entry name" value="TPK_catalytic"/>
    <property type="match status" value="1"/>
</dbReference>
<dbReference type="Gene3D" id="3.40.50.10240">
    <property type="entry name" value="Thiamin pyrophosphokinase, catalytic domain"/>
    <property type="match status" value="1"/>
</dbReference>
<evidence type="ECO:0000256" key="2">
    <source>
        <dbReference type="ARBA" id="ARBA00022741"/>
    </source>
</evidence>